<accession>A0ABU6BY02</accession>
<name>A0ABU6BY02_9PSED</name>
<gene>
    <name evidence="1" type="ORF">LLW09_19150</name>
</gene>
<evidence type="ECO:0000313" key="2">
    <source>
        <dbReference type="Proteomes" id="UP001336015"/>
    </source>
</evidence>
<dbReference type="Proteomes" id="UP001336015">
    <property type="component" value="Unassembled WGS sequence"/>
</dbReference>
<comment type="caution">
    <text evidence="1">The sequence shown here is derived from an EMBL/GenBank/DDBJ whole genome shotgun (WGS) entry which is preliminary data.</text>
</comment>
<keyword evidence="2" id="KW-1185">Reference proteome</keyword>
<evidence type="ECO:0000313" key="1">
    <source>
        <dbReference type="EMBL" id="MEB3784651.1"/>
    </source>
</evidence>
<sequence length="370" mass="40691">MDLNLNALNTFFRFASSEAETVESGPPKAEYVWAPAPSTGETKLVPDLKKTLFEILGNEVDSPAAFDKLIEKLKVMPQKDLKAYLQRFESALSPERFKRLQDDLNLVRGGWTSDPRGIPGDGGSNSQNVDMSLYPAGEVISDKPLMKADSFYHYHPGGSEPGKKPENIYSGFSQGYEDNCVITSWIKAGMALFGQKDVFEAVKEVAQGYFVTMRDGFKLYLSKGELQLAARNSGYKGDDPVMLTDANFMFAVAAKREQLVNSYDRVGQSYANGVKSLNDGASPWEGYELLGLKDHIKPGRDSNAKLKELETPGEIGVASAPGHNFLVVDGRQELFGTRGGKPDPTLVEQVYVLQLSKVEAPQSDTPERLK</sequence>
<reference evidence="1 2" key="1">
    <citation type="journal article" date="2023" name="Int J Dairy Technol">
        <title>Genome based analysis of Pseudomonas paracarnis RQ057, a strain responsible for blue discoloration spoilage in processed cheese.</title>
        <authorList>
            <person name="Rodrigues Rd.S."/>
            <person name="Machado S.G."/>
            <person name="de Carvalho A.F."/>
            <person name="Nero L.A."/>
        </authorList>
    </citation>
    <scope>NUCLEOTIDE SEQUENCE [LARGE SCALE GENOMIC DNA]</scope>
    <source>
        <strain evidence="1 2">RQ057</strain>
    </source>
</reference>
<organism evidence="1 2">
    <name type="scientific">Pseudomonas paracarnis</name>
    <dbReference type="NCBI Taxonomy" id="2750625"/>
    <lineage>
        <taxon>Bacteria</taxon>
        <taxon>Pseudomonadati</taxon>
        <taxon>Pseudomonadota</taxon>
        <taxon>Gammaproteobacteria</taxon>
        <taxon>Pseudomonadales</taxon>
        <taxon>Pseudomonadaceae</taxon>
        <taxon>Pseudomonas</taxon>
    </lineage>
</organism>
<proteinExistence type="predicted"/>
<dbReference type="EMBL" id="JAJGWQ010000014">
    <property type="protein sequence ID" value="MEB3784651.1"/>
    <property type="molecule type" value="Genomic_DNA"/>
</dbReference>
<protein>
    <submittedName>
        <fullName evidence="1">Uncharacterized protein</fullName>
    </submittedName>
</protein>
<dbReference type="RefSeq" id="WP_060767645.1">
    <property type="nucleotide sequence ID" value="NZ_CAJFCM010000001.1"/>
</dbReference>